<name>A0A549SMI9_METSR</name>
<proteinExistence type="predicted"/>
<organism evidence="1 2">
    <name type="scientific">Methylosinus sporium</name>
    <dbReference type="NCBI Taxonomy" id="428"/>
    <lineage>
        <taxon>Bacteria</taxon>
        <taxon>Pseudomonadati</taxon>
        <taxon>Pseudomonadota</taxon>
        <taxon>Alphaproteobacteria</taxon>
        <taxon>Hyphomicrobiales</taxon>
        <taxon>Methylocystaceae</taxon>
        <taxon>Methylosinus</taxon>
    </lineage>
</organism>
<dbReference type="RefSeq" id="WP_142863751.1">
    <property type="nucleotide sequence ID" value="NZ_VJMF01000064.1"/>
</dbReference>
<evidence type="ECO:0000313" key="2">
    <source>
        <dbReference type="Proteomes" id="UP000316781"/>
    </source>
</evidence>
<protein>
    <submittedName>
        <fullName evidence="1">Uncharacterized protein</fullName>
    </submittedName>
</protein>
<dbReference type="EMBL" id="VJMF01000064">
    <property type="protein sequence ID" value="TRL30843.1"/>
    <property type="molecule type" value="Genomic_DNA"/>
</dbReference>
<accession>A0A549SMI9</accession>
<sequence>MSETGGKKRHSLTALAATIRVVQQLLRTAGPRKCGNVRQSEFDSLLGQLDELCDLVQWLERNKTDFLAWREARRDIKSQ</sequence>
<gene>
    <name evidence="1" type="ORF">FM996_15430</name>
</gene>
<reference evidence="1 2" key="1">
    <citation type="submission" date="2019-07" db="EMBL/GenBank/DDBJ databases">
        <title>Ln-dependent methylotrophs.</title>
        <authorList>
            <person name="Tani A."/>
        </authorList>
    </citation>
    <scope>NUCLEOTIDE SEQUENCE [LARGE SCALE GENOMIC DNA]</scope>
    <source>
        <strain evidence="1 2">SM89A</strain>
    </source>
</reference>
<evidence type="ECO:0000313" key="1">
    <source>
        <dbReference type="EMBL" id="TRL30843.1"/>
    </source>
</evidence>
<dbReference type="Proteomes" id="UP000316781">
    <property type="component" value="Unassembled WGS sequence"/>
</dbReference>
<dbReference type="AlphaFoldDB" id="A0A549SMI9"/>
<comment type="caution">
    <text evidence="1">The sequence shown here is derived from an EMBL/GenBank/DDBJ whole genome shotgun (WGS) entry which is preliminary data.</text>
</comment>